<dbReference type="Proteomes" id="UP000219111">
    <property type="component" value="Unassembled WGS sequence"/>
</dbReference>
<dbReference type="InterPro" id="IPR001387">
    <property type="entry name" value="Cro/C1-type_HTH"/>
</dbReference>
<gene>
    <name evidence="3" type="ORF">SAMN05877831_102341</name>
</gene>
<sequence length="96" mass="10619">MITLANPSHPGEVLDELFLSALDLSAGALAKKLGVPRTRIERLVKGETALTADTALRLSKFFGNTAEFWMNLQRAYDLDRARKTVDVSFIQPMRAA</sequence>
<keyword evidence="4" id="KW-1185">Reference proteome</keyword>
<dbReference type="SMART" id="SM00530">
    <property type="entry name" value="HTH_XRE"/>
    <property type="match status" value="1"/>
</dbReference>
<evidence type="ECO:0000313" key="3">
    <source>
        <dbReference type="EMBL" id="SOC00407.1"/>
    </source>
</evidence>
<dbReference type="GO" id="GO:0003677">
    <property type="term" value="F:DNA binding"/>
    <property type="evidence" value="ECO:0007669"/>
    <property type="project" value="UniProtKB-KW"/>
</dbReference>
<dbReference type="PROSITE" id="PS50943">
    <property type="entry name" value="HTH_CROC1"/>
    <property type="match status" value="1"/>
</dbReference>
<keyword evidence="1" id="KW-0238">DNA-binding</keyword>
<dbReference type="AlphaFoldDB" id="A0A285S640"/>
<dbReference type="EMBL" id="OBMT01000002">
    <property type="protein sequence ID" value="SOC00407.1"/>
    <property type="molecule type" value="Genomic_DNA"/>
</dbReference>
<organism evidence="3 4">
    <name type="scientific">Rhodobacter maris</name>
    <dbReference type="NCBI Taxonomy" id="446682"/>
    <lineage>
        <taxon>Bacteria</taxon>
        <taxon>Pseudomonadati</taxon>
        <taxon>Pseudomonadota</taxon>
        <taxon>Alphaproteobacteria</taxon>
        <taxon>Rhodobacterales</taxon>
        <taxon>Rhodobacter group</taxon>
        <taxon>Rhodobacter</taxon>
    </lineage>
</organism>
<dbReference type="InterPro" id="IPR010982">
    <property type="entry name" value="Lambda_DNA-bd_dom_sf"/>
</dbReference>
<evidence type="ECO:0000256" key="1">
    <source>
        <dbReference type="ARBA" id="ARBA00023125"/>
    </source>
</evidence>
<name>A0A285S640_9RHOB</name>
<dbReference type="PANTHER" id="PTHR36924:SF1">
    <property type="entry name" value="ANTITOXIN HIGA-1"/>
    <property type="match status" value="1"/>
</dbReference>
<proteinExistence type="predicted"/>
<evidence type="ECO:0000259" key="2">
    <source>
        <dbReference type="PROSITE" id="PS50943"/>
    </source>
</evidence>
<feature type="domain" description="HTH cro/C1-type" evidence="2">
    <location>
        <begin position="21"/>
        <end position="69"/>
    </location>
</feature>
<dbReference type="Gene3D" id="1.10.260.40">
    <property type="entry name" value="lambda repressor-like DNA-binding domains"/>
    <property type="match status" value="1"/>
</dbReference>
<evidence type="ECO:0000313" key="4">
    <source>
        <dbReference type="Proteomes" id="UP000219111"/>
    </source>
</evidence>
<dbReference type="RefSeq" id="WP_097069199.1">
    <property type="nucleotide sequence ID" value="NZ_OBMT01000002.1"/>
</dbReference>
<protein>
    <submittedName>
        <fullName evidence="3">Addiction module HigA family antidote</fullName>
    </submittedName>
</protein>
<dbReference type="NCBIfam" id="TIGR02607">
    <property type="entry name" value="antidote_HigA"/>
    <property type="match status" value="1"/>
</dbReference>
<dbReference type="CDD" id="cd00093">
    <property type="entry name" value="HTH_XRE"/>
    <property type="match status" value="1"/>
</dbReference>
<accession>A0A285S640</accession>
<reference evidence="4" key="1">
    <citation type="submission" date="2017-08" db="EMBL/GenBank/DDBJ databases">
        <authorList>
            <person name="Varghese N."/>
            <person name="Submissions S."/>
        </authorList>
    </citation>
    <scope>NUCLEOTIDE SEQUENCE [LARGE SCALE GENOMIC DNA]</scope>
    <source>
        <strain evidence="4">JA276</strain>
    </source>
</reference>
<dbReference type="InterPro" id="IPR013430">
    <property type="entry name" value="Toxin_antidote_HigA"/>
</dbReference>
<dbReference type="OrthoDB" id="3174593at2"/>
<dbReference type="SUPFAM" id="SSF47413">
    <property type="entry name" value="lambda repressor-like DNA-binding domains"/>
    <property type="match status" value="1"/>
</dbReference>
<dbReference type="PANTHER" id="PTHR36924">
    <property type="entry name" value="ANTITOXIN HIGA-1"/>
    <property type="match status" value="1"/>
</dbReference>
<dbReference type="Pfam" id="PF01381">
    <property type="entry name" value="HTH_3"/>
    <property type="match status" value="1"/>
</dbReference>